<evidence type="ECO:0000256" key="1">
    <source>
        <dbReference type="SAM" id="Phobius"/>
    </source>
</evidence>
<dbReference type="Proteomes" id="UP001338125">
    <property type="component" value="Unassembled WGS sequence"/>
</dbReference>
<evidence type="ECO:0000313" key="2">
    <source>
        <dbReference type="EMBL" id="KAK5994420.1"/>
    </source>
</evidence>
<sequence>MVFLWTGLIAILSIVSFGGIHMFAWDFKFPTDTEKTLWRICAPLSIALPLIYLATHIPFLRRPGNDIKKKVCQRMWILQWTIAVLYFFVRLFIIAESFRSLYFLPSNAFMSTWSGNMPHIG</sequence>
<keyword evidence="1" id="KW-1133">Transmembrane helix</keyword>
<gene>
    <name evidence="2" type="ORF">PT974_04894</name>
</gene>
<name>A0ABR0SQG4_9HYPO</name>
<keyword evidence="3" id="KW-1185">Reference proteome</keyword>
<evidence type="ECO:0000313" key="3">
    <source>
        <dbReference type="Proteomes" id="UP001338125"/>
    </source>
</evidence>
<feature type="transmembrane region" description="Helical" evidence="1">
    <location>
        <begin position="76"/>
        <end position="95"/>
    </location>
</feature>
<proteinExistence type="predicted"/>
<dbReference type="EMBL" id="JAVFKD010000010">
    <property type="protein sequence ID" value="KAK5994420.1"/>
    <property type="molecule type" value="Genomic_DNA"/>
</dbReference>
<dbReference type="PANTHER" id="PTHR35043">
    <property type="entry name" value="TRANSCRIPTION FACTOR DOMAIN-CONTAINING PROTEIN"/>
    <property type="match status" value="1"/>
</dbReference>
<keyword evidence="1" id="KW-0812">Transmembrane</keyword>
<keyword evidence="1" id="KW-0472">Membrane</keyword>
<protein>
    <submittedName>
        <fullName evidence="2">Uncharacterized protein</fullName>
    </submittedName>
</protein>
<reference evidence="2 3" key="1">
    <citation type="submission" date="2024-01" db="EMBL/GenBank/DDBJ databases">
        <title>Complete genome of Cladobotryum mycophilum ATHUM6906.</title>
        <authorList>
            <person name="Christinaki A.C."/>
            <person name="Myridakis A.I."/>
            <person name="Kouvelis V.N."/>
        </authorList>
    </citation>
    <scope>NUCLEOTIDE SEQUENCE [LARGE SCALE GENOMIC DNA]</scope>
    <source>
        <strain evidence="2 3">ATHUM6906</strain>
    </source>
</reference>
<comment type="caution">
    <text evidence="2">The sequence shown here is derived from an EMBL/GenBank/DDBJ whole genome shotgun (WGS) entry which is preliminary data.</text>
</comment>
<organism evidence="2 3">
    <name type="scientific">Cladobotryum mycophilum</name>
    <dbReference type="NCBI Taxonomy" id="491253"/>
    <lineage>
        <taxon>Eukaryota</taxon>
        <taxon>Fungi</taxon>
        <taxon>Dikarya</taxon>
        <taxon>Ascomycota</taxon>
        <taxon>Pezizomycotina</taxon>
        <taxon>Sordariomycetes</taxon>
        <taxon>Hypocreomycetidae</taxon>
        <taxon>Hypocreales</taxon>
        <taxon>Hypocreaceae</taxon>
        <taxon>Cladobotryum</taxon>
    </lineage>
</organism>
<accession>A0ABR0SQG4</accession>
<dbReference type="PANTHER" id="PTHR35043:SF7">
    <property type="entry name" value="TRANSCRIPTION FACTOR DOMAIN-CONTAINING PROTEIN"/>
    <property type="match status" value="1"/>
</dbReference>
<feature type="transmembrane region" description="Helical" evidence="1">
    <location>
        <begin position="7"/>
        <end position="25"/>
    </location>
</feature>
<feature type="transmembrane region" description="Helical" evidence="1">
    <location>
        <begin position="37"/>
        <end position="55"/>
    </location>
</feature>